<keyword evidence="3 8" id="KW-0732">Signal</keyword>
<dbReference type="Proteomes" id="UP000829364">
    <property type="component" value="Chromosome 8"/>
</dbReference>
<dbReference type="PANTHER" id="PTHR43806:SF58">
    <property type="entry name" value="ALKALINE PROTEASE 1-RELATED"/>
    <property type="match status" value="1"/>
</dbReference>
<gene>
    <name evidence="11" type="ORF">JDV02_008127</name>
</gene>
<dbReference type="InterPro" id="IPR036852">
    <property type="entry name" value="Peptidase_S8/S53_dom_sf"/>
</dbReference>
<dbReference type="PROSITE" id="PS00137">
    <property type="entry name" value="SUBTILASE_HIS"/>
    <property type="match status" value="1"/>
</dbReference>
<dbReference type="Pfam" id="PF05922">
    <property type="entry name" value="Inhibitor_I9"/>
    <property type="match status" value="1"/>
</dbReference>
<dbReference type="InterPro" id="IPR010259">
    <property type="entry name" value="S8pro/Inhibitor_I9"/>
</dbReference>
<feature type="signal peptide" evidence="8">
    <location>
        <begin position="1"/>
        <end position="18"/>
    </location>
</feature>
<reference evidence="11" key="1">
    <citation type="submission" date="2021-11" db="EMBL/GenBank/DDBJ databases">
        <title>Purpureocillium_takamizusanense_genome.</title>
        <authorList>
            <person name="Nguyen N.-H."/>
        </authorList>
    </citation>
    <scope>NUCLEOTIDE SEQUENCE</scope>
    <source>
        <strain evidence="11">PT3</strain>
    </source>
</reference>
<dbReference type="InterPro" id="IPR037045">
    <property type="entry name" value="S8pro/Inhibitor_I9_sf"/>
</dbReference>
<dbReference type="InterPro" id="IPR022398">
    <property type="entry name" value="Peptidase_S8_His-AS"/>
</dbReference>
<keyword evidence="5 6" id="KW-0720">Serine protease</keyword>
<protein>
    <submittedName>
        <fullName evidence="11">Uncharacterized protein</fullName>
    </submittedName>
</protein>
<dbReference type="Pfam" id="PF00082">
    <property type="entry name" value="Peptidase_S8"/>
    <property type="match status" value="1"/>
</dbReference>
<dbReference type="GeneID" id="72070075"/>
<dbReference type="CDD" id="cd04077">
    <property type="entry name" value="Peptidases_S8_PCSK9_ProteinaseK_like"/>
    <property type="match status" value="1"/>
</dbReference>
<evidence type="ECO:0000256" key="7">
    <source>
        <dbReference type="RuleBase" id="RU003355"/>
    </source>
</evidence>
<dbReference type="PROSITE" id="PS00138">
    <property type="entry name" value="SUBTILASE_SER"/>
    <property type="match status" value="1"/>
</dbReference>
<dbReference type="InterPro" id="IPR050131">
    <property type="entry name" value="Peptidase_S8_subtilisin-like"/>
</dbReference>
<evidence type="ECO:0000313" key="12">
    <source>
        <dbReference type="Proteomes" id="UP000829364"/>
    </source>
</evidence>
<dbReference type="InterPro" id="IPR000209">
    <property type="entry name" value="Peptidase_S8/S53_dom"/>
</dbReference>
<keyword evidence="4 6" id="KW-0378">Hydrolase</keyword>
<dbReference type="SUPFAM" id="SSF52743">
    <property type="entry name" value="Subtilisin-like"/>
    <property type="match status" value="1"/>
</dbReference>
<dbReference type="InterPro" id="IPR015500">
    <property type="entry name" value="Peptidase_S8_subtilisin-rel"/>
</dbReference>
<evidence type="ECO:0000256" key="5">
    <source>
        <dbReference type="ARBA" id="ARBA00022825"/>
    </source>
</evidence>
<dbReference type="PROSITE" id="PS51892">
    <property type="entry name" value="SUBTILASE"/>
    <property type="match status" value="1"/>
</dbReference>
<evidence type="ECO:0000313" key="11">
    <source>
        <dbReference type="EMBL" id="UNI22218.1"/>
    </source>
</evidence>
<evidence type="ECO:0000256" key="1">
    <source>
        <dbReference type="ARBA" id="ARBA00011073"/>
    </source>
</evidence>
<dbReference type="InterPro" id="IPR023827">
    <property type="entry name" value="Peptidase_S8_Asp-AS"/>
</dbReference>
<dbReference type="PROSITE" id="PS00136">
    <property type="entry name" value="SUBTILASE_ASP"/>
    <property type="match status" value="1"/>
</dbReference>
<organism evidence="11 12">
    <name type="scientific">Purpureocillium takamizusanense</name>
    <dbReference type="NCBI Taxonomy" id="2060973"/>
    <lineage>
        <taxon>Eukaryota</taxon>
        <taxon>Fungi</taxon>
        <taxon>Dikarya</taxon>
        <taxon>Ascomycota</taxon>
        <taxon>Pezizomycotina</taxon>
        <taxon>Sordariomycetes</taxon>
        <taxon>Hypocreomycetidae</taxon>
        <taxon>Hypocreales</taxon>
        <taxon>Ophiocordycipitaceae</taxon>
        <taxon>Purpureocillium</taxon>
    </lineage>
</organism>
<dbReference type="KEGG" id="ptkz:JDV02_008127"/>
<dbReference type="InterPro" id="IPR034193">
    <property type="entry name" value="PCSK9_ProteinaseK-like"/>
</dbReference>
<dbReference type="Gene3D" id="3.30.70.80">
    <property type="entry name" value="Peptidase S8 propeptide/proteinase inhibitor I9"/>
    <property type="match status" value="1"/>
</dbReference>
<dbReference type="PRINTS" id="PR00723">
    <property type="entry name" value="SUBTILISIN"/>
</dbReference>
<comment type="similarity">
    <text evidence="1 6 7">Belongs to the peptidase S8 family.</text>
</comment>
<feature type="domain" description="Inhibitor I9" evidence="10">
    <location>
        <begin position="41"/>
        <end position="103"/>
    </location>
</feature>
<sequence length="389" mass="40169">MRFSILLVMLPLALGASGQEGRSEPAPLIVHGNNLVAGKFIVKFKEGGSLSASDDSLNLLSAGADHVFHTVFRGFAGKIDEATIENLRGHPDIEYIEQDSIVSVTGFVDQANATWGLGRVSHRKLGNSTYTYDDSAGEGTCSYVVDTGIDASHKDFGGRATQRKSFVDGQATDGNGHGTHCSGTIGSNTYGIAKKTNLYGVKVLDDSGSGSWSAVIAGMDYVATDYKTHSCPKGVFVNLSLEGGYSKSMNDAAAGLVKRGFFIGAAAGNSNTDVGTDSPGSEPTVCTVGATDERDSRSTFSNYGQAVDIFAPGSNIQSTYPGGGNKVLSGTSMATPHIVGLAAYLAALEGKLGGDALCSRIKELGTKDALQGIPAGTVNLLAFNGNPSG</sequence>
<evidence type="ECO:0000259" key="10">
    <source>
        <dbReference type="Pfam" id="PF05922"/>
    </source>
</evidence>
<dbReference type="GO" id="GO:0005576">
    <property type="term" value="C:extracellular region"/>
    <property type="evidence" value="ECO:0007669"/>
    <property type="project" value="UniProtKB-ARBA"/>
</dbReference>
<dbReference type="FunFam" id="3.40.50.200:FF:000014">
    <property type="entry name" value="Proteinase K"/>
    <property type="match status" value="1"/>
</dbReference>
<accession>A0A9Q8VE19</accession>
<evidence type="ECO:0000256" key="3">
    <source>
        <dbReference type="ARBA" id="ARBA00022729"/>
    </source>
</evidence>
<feature type="chain" id="PRO_5040358571" evidence="8">
    <location>
        <begin position="19"/>
        <end position="389"/>
    </location>
</feature>
<dbReference type="AlphaFoldDB" id="A0A9Q8VE19"/>
<evidence type="ECO:0000256" key="8">
    <source>
        <dbReference type="SAM" id="SignalP"/>
    </source>
</evidence>
<evidence type="ECO:0000256" key="4">
    <source>
        <dbReference type="ARBA" id="ARBA00022801"/>
    </source>
</evidence>
<feature type="domain" description="Peptidase S8/S53" evidence="9">
    <location>
        <begin position="144"/>
        <end position="350"/>
    </location>
</feature>
<evidence type="ECO:0000256" key="2">
    <source>
        <dbReference type="ARBA" id="ARBA00022670"/>
    </source>
</evidence>
<dbReference type="InterPro" id="IPR023828">
    <property type="entry name" value="Peptidase_S8_Ser-AS"/>
</dbReference>
<name>A0A9Q8VE19_9HYPO</name>
<dbReference type="RefSeq" id="XP_047845699.1">
    <property type="nucleotide sequence ID" value="XM_047989694.1"/>
</dbReference>
<dbReference type="OrthoDB" id="206201at2759"/>
<proteinExistence type="inferred from homology"/>
<dbReference type="SUPFAM" id="SSF54897">
    <property type="entry name" value="Protease propeptides/inhibitors"/>
    <property type="match status" value="1"/>
</dbReference>
<dbReference type="PANTHER" id="PTHR43806">
    <property type="entry name" value="PEPTIDASE S8"/>
    <property type="match status" value="1"/>
</dbReference>
<dbReference type="EMBL" id="CP086361">
    <property type="protein sequence ID" value="UNI22218.1"/>
    <property type="molecule type" value="Genomic_DNA"/>
</dbReference>
<feature type="active site" description="Charge relay system" evidence="6">
    <location>
        <position position="177"/>
    </location>
</feature>
<feature type="active site" description="Charge relay system" evidence="6">
    <location>
        <position position="146"/>
    </location>
</feature>
<keyword evidence="12" id="KW-1185">Reference proteome</keyword>
<keyword evidence="2 6" id="KW-0645">Protease</keyword>
<dbReference type="GO" id="GO:0004252">
    <property type="term" value="F:serine-type endopeptidase activity"/>
    <property type="evidence" value="ECO:0007669"/>
    <property type="project" value="UniProtKB-UniRule"/>
</dbReference>
<dbReference type="GO" id="GO:0006508">
    <property type="term" value="P:proteolysis"/>
    <property type="evidence" value="ECO:0007669"/>
    <property type="project" value="UniProtKB-KW"/>
</dbReference>
<feature type="active site" description="Charge relay system" evidence="6">
    <location>
        <position position="332"/>
    </location>
</feature>
<evidence type="ECO:0000256" key="6">
    <source>
        <dbReference type="PROSITE-ProRule" id="PRU01240"/>
    </source>
</evidence>
<evidence type="ECO:0000259" key="9">
    <source>
        <dbReference type="Pfam" id="PF00082"/>
    </source>
</evidence>
<dbReference type="Gene3D" id="3.40.50.200">
    <property type="entry name" value="Peptidase S8/S53 domain"/>
    <property type="match status" value="1"/>
</dbReference>